<organism evidence="8 9">
    <name type="scientific">Strix occidentalis caurina</name>
    <name type="common">northern spotted owl</name>
    <dbReference type="NCBI Taxonomy" id="311401"/>
    <lineage>
        <taxon>Eukaryota</taxon>
        <taxon>Metazoa</taxon>
        <taxon>Chordata</taxon>
        <taxon>Craniata</taxon>
        <taxon>Vertebrata</taxon>
        <taxon>Euteleostomi</taxon>
        <taxon>Archelosauria</taxon>
        <taxon>Archosauria</taxon>
        <taxon>Dinosauria</taxon>
        <taxon>Saurischia</taxon>
        <taxon>Theropoda</taxon>
        <taxon>Coelurosauria</taxon>
        <taxon>Aves</taxon>
        <taxon>Neognathae</taxon>
        <taxon>Neoaves</taxon>
        <taxon>Telluraves</taxon>
        <taxon>Strigiformes</taxon>
        <taxon>Strigidae</taxon>
        <taxon>Strix</taxon>
    </lineage>
</organism>
<keyword evidence="1" id="KW-0808">Transferase</keyword>
<dbReference type="AlphaFoldDB" id="A0A8D0G3T0"/>
<dbReference type="Proteomes" id="UP000694551">
    <property type="component" value="Unplaced"/>
</dbReference>
<evidence type="ECO:0000256" key="1">
    <source>
        <dbReference type="ARBA" id="ARBA00022679"/>
    </source>
</evidence>
<dbReference type="SUPFAM" id="SSF58069">
    <property type="entry name" value="Virus ectodomain"/>
    <property type="match status" value="1"/>
</dbReference>
<keyword evidence="3" id="KW-0540">Nuclease</keyword>
<dbReference type="InterPro" id="IPR036397">
    <property type="entry name" value="RNaseH_sf"/>
</dbReference>
<evidence type="ECO:0000313" key="8">
    <source>
        <dbReference type="Ensembl" id="ENSSOCP00000023295.1"/>
    </source>
</evidence>
<dbReference type="GO" id="GO:0003676">
    <property type="term" value="F:nucleic acid binding"/>
    <property type="evidence" value="ECO:0007669"/>
    <property type="project" value="InterPro"/>
</dbReference>
<dbReference type="Ensembl" id="ENSSOCT00000023876.1">
    <property type="protein sequence ID" value="ENSSOCP00000023295.1"/>
    <property type="gene ID" value="ENSSOCG00000017210.1"/>
</dbReference>
<dbReference type="GO" id="GO:0004519">
    <property type="term" value="F:endonuclease activity"/>
    <property type="evidence" value="ECO:0007669"/>
    <property type="project" value="UniProtKB-KW"/>
</dbReference>
<evidence type="ECO:0000256" key="4">
    <source>
        <dbReference type="ARBA" id="ARBA00022759"/>
    </source>
</evidence>
<evidence type="ECO:0000313" key="9">
    <source>
        <dbReference type="Proteomes" id="UP000694551"/>
    </source>
</evidence>
<dbReference type="Gene3D" id="2.30.30.850">
    <property type="match status" value="1"/>
</dbReference>
<keyword evidence="5" id="KW-0378">Hydrolase</keyword>
<keyword evidence="2" id="KW-0548">Nucleotidyltransferase</keyword>
<evidence type="ECO:0000256" key="6">
    <source>
        <dbReference type="SAM" id="Phobius"/>
    </source>
</evidence>
<evidence type="ECO:0000259" key="7">
    <source>
        <dbReference type="Pfam" id="PF18697"/>
    </source>
</evidence>
<dbReference type="GO" id="GO:0016779">
    <property type="term" value="F:nucleotidyltransferase activity"/>
    <property type="evidence" value="ECO:0007669"/>
    <property type="project" value="UniProtKB-KW"/>
</dbReference>
<dbReference type="PANTHER" id="PTHR10424:SF68">
    <property type="entry name" value="ENDOGENOUS RETROVIRUS GROUP 3 MEMBER 1 ENV POLYPROTEIN"/>
    <property type="match status" value="1"/>
</dbReference>
<keyword evidence="4" id="KW-0255">Endonuclease</keyword>
<dbReference type="InterPro" id="IPR040643">
    <property type="entry name" value="MLVIN_C"/>
</dbReference>
<evidence type="ECO:0000256" key="3">
    <source>
        <dbReference type="ARBA" id="ARBA00022722"/>
    </source>
</evidence>
<dbReference type="Pfam" id="PF18697">
    <property type="entry name" value="MLVIN_C"/>
    <property type="match status" value="1"/>
</dbReference>
<dbReference type="Gene3D" id="3.30.420.10">
    <property type="entry name" value="Ribonuclease H-like superfamily/Ribonuclease H"/>
    <property type="match status" value="1"/>
</dbReference>
<protein>
    <recommendedName>
        <fullName evidence="7">Murine leukemia virus integrase C-terminal domain-containing protein</fullName>
    </recommendedName>
</protein>
<keyword evidence="9" id="KW-1185">Reference proteome</keyword>
<evidence type="ECO:0000256" key="5">
    <source>
        <dbReference type="ARBA" id="ARBA00022801"/>
    </source>
</evidence>
<feature type="transmembrane region" description="Helical" evidence="6">
    <location>
        <begin position="479"/>
        <end position="501"/>
    </location>
</feature>
<reference evidence="8" key="1">
    <citation type="submission" date="2025-08" db="UniProtKB">
        <authorList>
            <consortium name="Ensembl"/>
        </authorList>
    </citation>
    <scope>IDENTIFICATION</scope>
</reference>
<dbReference type="GO" id="GO:0016787">
    <property type="term" value="F:hydrolase activity"/>
    <property type="evidence" value="ECO:0007669"/>
    <property type="project" value="UniProtKB-KW"/>
</dbReference>
<evidence type="ECO:0000256" key="2">
    <source>
        <dbReference type="ARBA" id="ARBA00022695"/>
    </source>
</evidence>
<keyword evidence="6" id="KW-0472">Membrane</keyword>
<accession>A0A8D0G3T0</accession>
<dbReference type="PANTHER" id="PTHR10424">
    <property type="entry name" value="VIRAL ENVELOPE PROTEIN"/>
    <property type="match status" value="1"/>
</dbReference>
<sequence length="562" mass="63804">MNQTLKQQLSKLIIETKFSWIKCSPLALLHIRTMPNSETGLSPFEMLYGMPYSQGMPLGHPLIEDMMIHQYIKTIGKNLKELRIKGILAQTTPLGFAVHKIQPGDKVMIKTWKEESLSPRWEGPFLVLLTTETAVRTAERGWIHISRVKGPVTGEPNWKIESAPGDLKLRIRLIMAKKGLNTTNSYDPFEDNEFVLLAKTISKTFNLSHCWVCGGPLGLSSWLWVSVPLSPSQIVSNYSDVNNTAWEDSEKWPVQFPNKGKFCLNRTQKGGVDVGESKCQWTLTRKLVNKDRGIYIWLWLNEQGRSKGFKGFWSDKNETEYAKLQGNSTKTKKGHYWICRHTAYKQLPVNWSGICYIVIIRPLFFLLPEADVGGEDEWPPERIIEHYGPASRNPNEPISGAREPTCNLNHIIRLQAVLEIITNKTANAIDLLAQQAQRMRTAILQHRMVLDYLLAEEGGVGWNGDLRSWLPGAPWVKQLLFFLLCAFAAPMFIPCMIPCFIRLIHSVVQGMQISAIPMDPELAKGAKVHPLMTVKIKKTEHPNAIRQTLACFETKTQINLIK</sequence>
<dbReference type="InterPro" id="IPR018154">
    <property type="entry name" value="TLV/ENV_coat_polyprotein"/>
</dbReference>
<dbReference type="Gene3D" id="1.10.287.210">
    <property type="match status" value="1"/>
</dbReference>
<feature type="domain" description="Murine leukemia virus integrase C-terminal" evidence="7">
    <location>
        <begin position="99"/>
        <end position="149"/>
    </location>
</feature>
<keyword evidence="6" id="KW-1133">Transmembrane helix</keyword>
<reference evidence="8" key="2">
    <citation type="submission" date="2025-09" db="UniProtKB">
        <authorList>
            <consortium name="Ensembl"/>
        </authorList>
    </citation>
    <scope>IDENTIFICATION</scope>
</reference>
<name>A0A8D0G3T0_STROC</name>
<keyword evidence="6" id="KW-0812">Transmembrane</keyword>
<proteinExistence type="predicted"/>